<evidence type="ECO:0000313" key="1">
    <source>
        <dbReference type="EMBL" id="GEK92914.1"/>
    </source>
</evidence>
<sequence>MVAGNDKSGPGKGIEPLCRRGKLVRSAEIRQIAADEDRVYVAAGDVVHKCRACLGEVHVSAMILPGSKADRTFVQSLFPAHRRWWKVRIREVGQRHGSVAPGGIGGVGRFG</sequence>
<gene>
    <name evidence="1" type="ORF">GWA01_06840</name>
</gene>
<dbReference type="Proteomes" id="UP000321230">
    <property type="component" value="Unassembled WGS sequence"/>
</dbReference>
<reference evidence="1 2" key="1">
    <citation type="submission" date="2019-07" db="EMBL/GenBank/DDBJ databases">
        <title>Whole genome shotgun sequence of Gluconobacter wancherniae NBRC 103581.</title>
        <authorList>
            <person name="Hosoyama A."/>
            <person name="Uohara A."/>
            <person name="Ohji S."/>
            <person name="Ichikawa N."/>
        </authorList>
    </citation>
    <scope>NUCLEOTIDE SEQUENCE [LARGE SCALE GENOMIC DNA]</scope>
    <source>
        <strain evidence="1 2">NBRC 103581</strain>
    </source>
</reference>
<dbReference type="EMBL" id="BJUZ01000001">
    <property type="protein sequence ID" value="GEK92914.1"/>
    <property type="molecule type" value="Genomic_DNA"/>
</dbReference>
<keyword evidence="2" id="KW-1185">Reference proteome</keyword>
<evidence type="ECO:0000313" key="2">
    <source>
        <dbReference type="Proteomes" id="UP000321230"/>
    </source>
</evidence>
<dbReference type="AlphaFoldDB" id="A0A511AXK3"/>
<protein>
    <submittedName>
        <fullName evidence="1">Uncharacterized protein</fullName>
    </submittedName>
</protein>
<accession>A0A511AXK3</accession>
<proteinExistence type="predicted"/>
<name>A0A511AXK3_9PROT</name>
<comment type="caution">
    <text evidence="1">The sequence shown here is derived from an EMBL/GenBank/DDBJ whole genome shotgun (WGS) entry which is preliminary data.</text>
</comment>
<organism evidence="1 2">
    <name type="scientific">Gluconobacter wancherniae NBRC 103581</name>
    <dbReference type="NCBI Taxonomy" id="656744"/>
    <lineage>
        <taxon>Bacteria</taxon>
        <taxon>Pseudomonadati</taxon>
        <taxon>Pseudomonadota</taxon>
        <taxon>Alphaproteobacteria</taxon>
        <taxon>Acetobacterales</taxon>
        <taxon>Acetobacteraceae</taxon>
        <taxon>Gluconobacter</taxon>
    </lineage>
</organism>